<dbReference type="Gene3D" id="3.30.2160.10">
    <property type="entry name" value="Hect, E3 ligase catalytic domain"/>
    <property type="match status" value="1"/>
</dbReference>
<dbReference type="Proteomes" id="UP000823046">
    <property type="component" value="Unassembled WGS sequence"/>
</dbReference>
<dbReference type="PANTHER" id="PTHR45700:SF2">
    <property type="entry name" value="UBIQUITIN-PROTEIN LIGASE E3C"/>
    <property type="match status" value="1"/>
</dbReference>
<keyword evidence="4 5" id="KW-0833">Ubl conjugation pathway</keyword>
<accession>A0ABQ7JFE7</accession>
<evidence type="ECO:0000259" key="6">
    <source>
        <dbReference type="PROSITE" id="PS50237"/>
    </source>
</evidence>
<dbReference type="SUPFAM" id="SSF56204">
    <property type="entry name" value="Hect, E3 ligase catalytic domain"/>
    <property type="match status" value="1"/>
</dbReference>
<dbReference type="InterPro" id="IPR035983">
    <property type="entry name" value="Hect_E3_ubiquitin_ligase"/>
</dbReference>
<evidence type="ECO:0000256" key="5">
    <source>
        <dbReference type="PROSITE-ProRule" id="PRU00104"/>
    </source>
</evidence>
<protein>
    <recommendedName>
        <fullName evidence="2">HECT-type E3 ubiquitin transferase</fullName>
        <ecNumber evidence="2">2.3.2.26</ecNumber>
    </recommendedName>
</protein>
<dbReference type="Gene3D" id="3.90.1750.10">
    <property type="entry name" value="Hect, E3 ligase catalytic domains"/>
    <property type="match status" value="1"/>
</dbReference>
<dbReference type="PROSITE" id="PS50237">
    <property type="entry name" value="HECT"/>
    <property type="match status" value="1"/>
</dbReference>
<evidence type="ECO:0000256" key="2">
    <source>
        <dbReference type="ARBA" id="ARBA00012485"/>
    </source>
</evidence>
<dbReference type="InterPro" id="IPR000569">
    <property type="entry name" value="HECT_dom"/>
</dbReference>
<sequence>YLVEDGLDTLGRLEGYRLKQSFRVQFVDTFGQIEEGIDGGGLFKEFLIRLSRTAFNPIFGLFESSADNFLYPSPSADIVQVNALELFSFLGKLCGKALYEKTLIEPCFGKIFLNLILGRSNQVDDVASIDSDLHKNLLYLKTYEGNVEDFSLTFSVTIDKF</sequence>
<reference evidence="7 8" key="1">
    <citation type="journal article" date="2020" name="bioRxiv">
        <title>Metabolic contributions of an alphaproteobacterial endosymbiont in the apicomplexan Cardiosporidium cionae.</title>
        <authorList>
            <person name="Hunter E.S."/>
            <person name="Paight C.J."/>
            <person name="Lane C.E."/>
        </authorList>
    </citation>
    <scope>NUCLEOTIDE SEQUENCE [LARGE SCALE GENOMIC DNA]</scope>
    <source>
        <strain evidence="7">ESH_2018</strain>
    </source>
</reference>
<organism evidence="7 8">
    <name type="scientific">Cardiosporidium cionae</name>
    <dbReference type="NCBI Taxonomy" id="476202"/>
    <lineage>
        <taxon>Eukaryota</taxon>
        <taxon>Sar</taxon>
        <taxon>Alveolata</taxon>
        <taxon>Apicomplexa</taxon>
        <taxon>Aconoidasida</taxon>
        <taxon>Nephromycida</taxon>
        <taxon>Cardiosporidium</taxon>
    </lineage>
</organism>
<dbReference type="EC" id="2.3.2.26" evidence="2"/>
<proteinExistence type="predicted"/>
<comment type="caution">
    <text evidence="7">The sequence shown here is derived from an EMBL/GenBank/DDBJ whole genome shotgun (WGS) entry which is preliminary data.</text>
</comment>
<feature type="non-terminal residue" evidence="7">
    <location>
        <position position="1"/>
    </location>
</feature>
<dbReference type="InterPro" id="IPR044611">
    <property type="entry name" value="E3A/B/C-like"/>
</dbReference>
<evidence type="ECO:0000256" key="1">
    <source>
        <dbReference type="ARBA" id="ARBA00000885"/>
    </source>
</evidence>
<evidence type="ECO:0000313" key="7">
    <source>
        <dbReference type="EMBL" id="KAF8822599.1"/>
    </source>
</evidence>
<dbReference type="Pfam" id="PF00632">
    <property type="entry name" value="HECT"/>
    <property type="match status" value="1"/>
</dbReference>
<evidence type="ECO:0000313" key="8">
    <source>
        <dbReference type="Proteomes" id="UP000823046"/>
    </source>
</evidence>
<dbReference type="PANTHER" id="PTHR45700">
    <property type="entry name" value="UBIQUITIN-PROTEIN LIGASE E3C"/>
    <property type="match status" value="1"/>
</dbReference>
<name>A0ABQ7JFE7_9APIC</name>
<comment type="catalytic activity">
    <reaction evidence="1">
        <text>S-ubiquitinyl-[E2 ubiquitin-conjugating enzyme]-L-cysteine + [acceptor protein]-L-lysine = [E2 ubiquitin-conjugating enzyme]-L-cysteine + N(6)-ubiquitinyl-[acceptor protein]-L-lysine.</text>
        <dbReference type="EC" id="2.3.2.26"/>
    </reaction>
</comment>
<keyword evidence="3" id="KW-0808">Transferase</keyword>
<keyword evidence="8" id="KW-1185">Reference proteome</keyword>
<feature type="domain" description="HECT" evidence="6">
    <location>
        <begin position="14"/>
        <end position="161"/>
    </location>
</feature>
<dbReference type="EMBL" id="JADAQX010000040">
    <property type="protein sequence ID" value="KAF8822599.1"/>
    <property type="molecule type" value="Genomic_DNA"/>
</dbReference>
<feature type="non-terminal residue" evidence="7">
    <location>
        <position position="161"/>
    </location>
</feature>
<comment type="caution">
    <text evidence="5">Lacks conserved residue(s) required for the propagation of feature annotation.</text>
</comment>
<evidence type="ECO:0000256" key="4">
    <source>
        <dbReference type="ARBA" id="ARBA00022786"/>
    </source>
</evidence>
<evidence type="ECO:0000256" key="3">
    <source>
        <dbReference type="ARBA" id="ARBA00022679"/>
    </source>
</evidence>
<gene>
    <name evidence="7" type="ORF">IE077_003396</name>
</gene>